<evidence type="ECO:0000256" key="11">
    <source>
        <dbReference type="SAM" id="MobiDB-lite"/>
    </source>
</evidence>
<evidence type="ECO:0000256" key="10">
    <source>
        <dbReference type="ARBA" id="ARBA00022833"/>
    </source>
</evidence>
<evidence type="ECO:0000256" key="3">
    <source>
        <dbReference type="ARBA" id="ARBA00007823"/>
    </source>
</evidence>
<protein>
    <recommendedName>
        <fullName evidence="4">ribonuclease Z</fullName>
        <ecNumber evidence="4">3.1.26.11</ecNumber>
    </recommendedName>
</protein>
<dbReference type="InterPro" id="IPR047151">
    <property type="entry name" value="RNZ2-like"/>
</dbReference>
<feature type="domain" description="Metallo-beta-lactamase" evidence="12">
    <location>
        <begin position="490"/>
        <end position="574"/>
    </location>
</feature>
<dbReference type="Proteomes" id="UP001233271">
    <property type="component" value="Chromosome 5"/>
</dbReference>
<evidence type="ECO:0000313" key="15">
    <source>
        <dbReference type="EMBL" id="BEI92676.1"/>
    </source>
</evidence>
<dbReference type="InterPro" id="IPR027794">
    <property type="entry name" value="tRNase_Z_dom"/>
</dbReference>
<dbReference type="Pfam" id="PF12706">
    <property type="entry name" value="Lactamase_B_2"/>
    <property type="match status" value="1"/>
</dbReference>
<dbReference type="PANTHER" id="PTHR12553">
    <property type="entry name" value="ZINC PHOSPHODIESTERASE ELAC PROTEIN 2"/>
    <property type="match status" value="1"/>
</dbReference>
<dbReference type="PANTHER" id="PTHR12553:SF49">
    <property type="entry name" value="ZINC PHOSPHODIESTERASE ELAC PROTEIN 2"/>
    <property type="match status" value="1"/>
</dbReference>
<evidence type="ECO:0000259" key="12">
    <source>
        <dbReference type="Pfam" id="PF00753"/>
    </source>
</evidence>
<dbReference type="EC" id="3.1.26.11" evidence="4"/>
<feature type="compositionally biased region" description="Basic and acidic residues" evidence="11">
    <location>
        <begin position="885"/>
        <end position="896"/>
    </location>
</feature>
<keyword evidence="9" id="KW-0378">Hydrolase</keyword>
<feature type="domain" description="tRNase Z endonuclease" evidence="14">
    <location>
        <begin position="12"/>
        <end position="60"/>
    </location>
</feature>
<gene>
    <name evidence="15" type="ORF">CcaverHIS019_0503040</name>
</gene>
<keyword evidence="8" id="KW-0255">Endonuclease</keyword>
<comment type="catalytic activity">
    <reaction evidence="1">
        <text>Endonucleolytic cleavage of RNA, removing extra 3' nucleotides from tRNA precursor, generating 3' termini of tRNAs. A 3'-hydroxy group is left at the tRNA terminus and a 5'-phosphoryl group is left at the trailer molecule.</text>
        <dbReference type="EC" id="3.1.26.11"/>
    </reaction>
</comment>
<comment type="similarity">
    <text evidence="3">Belongs to the RNase Z family.</text>
</comment>
<dbReference type="Gene3D" id="3.60.15.10">
    <property type="entry name" value="Ribonuclease Z/Hydroxyacylglutathione hydrolase-like"/>
    <property type="match status" value="2"/>
</dbReference>
<evidence type="ECO:0000256" key="4">
    <source>
        <dbReference type="ARBA" id="ARBA00012477"/>
    </source>
</evidence>
<keyword evidence="6" id="KW-0540">Nuclease</keyword>
<dbReference type="InterPro" id="IPR036866">
    <property type="entry name" value="RibonucZ/Hydroxyglut_hydro"/>
</dbReference>
<dbReference type="RefSeq" id="XP_060457941.1">
    <property type="nucleotide sequence ID" value="XM_060601448.1"/>
</dbReference>
<evidence type="ECO:0000256" key="9">
    <source>
        <dbReference type="ARBA" id="ARBA00022801"/>
    </source>
</evidence>
<dbReference type="InterPro" id="IPR001279">
    <property type="entry name" value="Metallo-B-lactamas"/>
</dbReference>
<reference evidence="15" key="1">
    <citation type="journal article" date="2023" name="BMC Genomics">
        <title>Chromosome-level genome assemblies of Cutaneotrichosporon spp. (Trichosporonales, Basidiomycota) reveal imbalanced evolution between nucleotide sequences and chromosome synteny.</title>
        <authorList>
            <person name="Kobayashi Y."/>
            <person name="Kayamori A."/>
            <person name="Aoki K."/>
            <person name="Shiwa Y."/>
            <person name="Matsutani M."/>
            <person name="Fujita N."/>
            <person name="Sugita T."/>
            <person name="Iwasaki W."/>
            <person name="Tanaka N."/>
            <person name="Takashima M."/>
        </authorList>
    </citation>
    <scope>NUCLEOTIDE SEQUENCE</scope>
    <source>
        <strain evidence="15">HIS019</strain>
    </source>
</reference>
<keyword evidence="10" id="KW-0862">Zinc</keyword>
<keyword evidence="5" id="KW-0819">tRNA processing</keyword>
<dbReference type="Pfam" id="PF00753">
    <property type="entry name" value="Lactamase_B"/>
    <property type="match status" value="1"/>
</dbReference>
<evidence type="ECO:0000256" key="1">
    <source>
        <dbReference type="ARBA" id="ARBA00000402"/>
    </source>
</evidence>
<dbReference type="EMBL" id="AP028216">
    <property type="protein sequence ID" value="BEI92676.1"/>
    <property type="molecule type" value="Genomic_DNA"/>
</dbReference>
<accession>A0AA48L615</accession>
<evidence type="ECO:0000256" key="7">
    <source>
        <dbReference type="ARBA" id="ARBA00022723"/>
    </source>
</evidence>
<dbReference type="KEGG" id="ccac:CcaHIS019_0503040"/>
<dbReference type="GO" id="GO:0005739">
    <property type="term" value="C:mitochondrion"/>
    <property type="evidence" value="ECO:0007669"/>
    <property type="project" value="TreeGrafter"/>
</dbReference>
<dbReference type="SUPFAM" id="SSF56281">
    <property type="entry name" value="Metallo-hydrolase/oxidoreductase"/>
    <property type="match status" value="2"/>
</dbReference>
<evidence type="ECO:0000256" key="8">
    <source>
        <dbReference type="ARBA" id="ARBA00022759"/>
    </source>
</evidence>
<evidence type="ECO:0000259" key="14">
    <source>
        <dbReference type="Pfam" id="PF13691"/>
    </source>
</evidence>
<keyword evidence="16" id="KW-1185">Reference proteome</keyword>
<evidence type="ECO:0000259" key="13">
    <source>
        <dbReference type="Pfam" id="PF12706"/>
    </source>
</evidence>
<dbReference type="CDD" id="cd07718">
    <property type="entry name" value="RNaseZ_ELAC1_ELAC2-C-term-like_MBL-fold"/>
    <property type="match status" value="1"/>
</dbReference>
<organism evidence="15 16">
    <name type="scientific">Cutaneotrichosporon cavernicola</name>
    <dbReference type="NCBI Taxonomy" id="279322"/>
    <lineage>
        <taxon>Eukaryota</taxon>
        <taxon>Fungi</taxon>
        <taxon>Dikarya</taxon>
        <taxon>Basidiomycota</taxon>
        <taxon>Agaricomycotina</taxon>
        <taxon>Tremellomycetes</taxon>
        <taxon>Trichosporonales</taxon>
        <taxon>Trichosporonaceae</taxon>
        <taxon>Cutaneotrichosporon</taxon>
    </lineage>
</organism>
<feature type="compositionally biased region" description="Basic and acidic residues" evidence="11">
    <location>
        <begin position="857"/>
        <end position="875"/>
    </location>
</feature>
<evidence type="ECO:0000256" key="6">
    <source>
        <dbReference type="ARBA" id="ARBA00022722"/>
    </source>
</evidence>
<evidence type="ECO:0000313" key="16">
    <source>
        <dbReference type="Proteomes" id="UP001233271"/>
    </source>
</evidence>
<feature type="domain" description="Metallo-beta-lactamase" evidence="13">
    <location>
        <begin position="682"/>
        <end position="767"/>
    </location>
</feature>
<dbReference type="AlphaFoldDB" id="A0AA48L615"/>
<dbReference type="GO" id="GO:0042781">
    <property type="term" value="F:3'-tRNA processing endoribonuclease activity"/>
    <property type="evidence" value="ECO:0007669"/>
    <property type="project" value="UniProtKB-EC"/>
</dbReference>
<name>A0AA48L615_9TREE</name>
<dbReference type="GO" id="GO:1990180">
    <property type="term" value="P:mitochondrial tRNA 3'-end processing"/>
    <property type="evidence" value="ECO:0007669"/>
    <property type="project" value="TreeGrafter"/>
</dbReference>
<comment type="cofactor">
    <cofactor evidence="2">
        <name>Zn(2+)</name>
        <dbReference type="ChEBI" id="CHEBI:29105"/>
    </cofactor>
</comment>
<feature type="region of interest" description="Disordered" evidence="11">
    <location>
        <begin position="242"/>
        <end position="272"/>
    </location>
</feature>
<dbReference type="Pfam" id="PF13691">
    <property type="entry name" value="Lactamase_B_4"/>
    <property type="match status" value="1"/>
</dbReference>
<dbReference type="GeneID" id="85496546"/>
<feature type="region of interest" description="Disordered" evidence="11">
    <location>
        <begin position="843"/>
        <end position="896"/>
    </location>
</feature>
<keyword evidence="7" id="KW-0479">Metal-binding</keyword>
<evidence type="ECO:0000256" key="2">
    <source>
        <dbReference type="ARBA" id="ARBA00001947"/>
    </source>
</evidence>
<sequence>MAGNPAWTVRALSVPGPDTELSLFVSFDDARFVFGAGEAMQRALVQKRMSLRRLQAIFIASGRSGRGGLAGALMTLSDAGIKQLSIVGPPDIGSHIATLRASVVRNSQAVHVKAVSRNASSEVVFSSPRITVYAVALRPPEAVTQNQGYPLRPTELSQAALDRWTTAIVNDMFSGPGSDQSIRDEFDFPGMWRPTSADDRYPLPLPSDADVATDVCYIVRTPDVRGKFDAAKAKALGVPNGPMRGNLTRGESIEVNDPSVPGGKRIVRPEQCMGGGGPGGTLIVVNCSEENLGRLLASNAFDEYRAIDGEPRVQVETVVHHTPRAVWEDERFQAWLASFGPSTQHLYADEDGTREIYFRNSAWNALRLNMLDPTIFPIPDFATGRPAPRMPPNANRLVPNHIVQMYPHKPISMVEDHLKDVLFPVDEAGVAAALVGLRTEHPEYAAAVDAARVAVAADAERRACLSPRPGDNIVVTTLGTGSAIPSIYRNVSCTHVDIPGTGGVIFDTGEGSLGQLRRRFGSGLKQMYEDLRLIFISHMHADHHLGLAQILQDRFENGVHSKLYLIAPFPIALQLKETAWWQAGVPREALENVVYISTNRLKAGCVANDSEAMESELVDWSSVPRHPEQLVTERGMEADVAAGKTKWPFKNVFRFHPETVATATENACALLEDLRLSEIRTPAVAHRGSAWGMVLTGVDGWKVVYSGDTKPSASLVEAGHGATVLIHEATLGDDEAEDAELKGHSTFGQAIDAGRLMGARYVILNHFSQRYPKIPPLPAAEPVLEGGEVKATDGPTVAISFDNMSLRVADAWKISHFTEAFNLLYAEGEEDVVTVDEAEEAARAALESQKQKKGRREKNQRGEDKPRKGTKRGSEETGDAPASKKARELHVARHNS</sequence>
<evidence type="ECO:0000256" key="5">
    <source>
        <dbReference type="ARBA" id="ARBA00022694"/>
    </source>
</evidence>
<dbReference type="GO" id="GO:0046872">
    <property type="term" value="F:metal ion binding"/>
    <property type="evidence" value="ECO:0007669"/>
    <property type="project" value="UniProtKB-KW"/>
</dbReference>
<proteinExistence type="inferred from homology"/>